<proteinExistence type="predicted"/>
<feature type="compositionally biased region" description="Low complexity" evidence="1">
    <location>
        <begin position="46"/>
        <end position="55"/>
    </location>
</feature>
<dbReference type="STRING" id="398578.Daci_1616"/>
<evidence type="ECO:0000256" key="1">
    <source>
        <dbReference type="SAM" id="MobiDB-lite"/>
    </source>
</evidence>
<name>A9BYC1_DELAS</name>
<feature type="region of interest" description="Disordered" evidence="1">
    <location>
        <begin position="19"/>
        <end position="73"/>
    </location>
</feature>
<reference evidence="2 3" key="1">
    <citation type="journal article" date="2004" name="Appl. Environ. Microbiol.">
        <title>Mineralization of individual congeners of linear alkylbenzenesulfonate by defined pairs of heterotrophic bacteria.</title>
        <authorList>
            <person name="Schleheck D."/>
            <person name="Knepper T.P."/>
            <person name="Fischer K."/>
            <person name="Cook A.M."/>
        </authorList>
    </citation>
    <scope>NUCLEOTIDE SEQUENCE [LARGE SCALE GENOMIC DNA]</scope>
    <source>
        <strain evidence="3">DSM 14801 / SPH-1</strain>
    </source>
</reference>
<dbReference type="eggNOG" id="ENOG502Z8U8">
    <property type="taxonomic scope" value="Bacteria"/>
</dbReference>
<dbReference type="HOGENOM" id="CLU_063201_0_0_4"/>
<dbReference type="AlphaFoldDB" id="A9BYC1"/>
<keyword evidence="3" id="KW-1185">Reference proteome</keyword>
<reference evidence="3" key="2">
    <citation type="submission" date="2007-11" db="EMBL/GenBank/DDBJ databases">
        <title>Complete sequence of Delftia acidovorans DSM 14801 / SPH-1.</title>
        <authorList>
            <person name="Copeland A."/>
            <person name="Lucas S."/>
            <person name="Lapidus A."/>
            <person name="Barry K."/>
            <person name="Glavina del Rio T."/>
            <person name="Dalin E."/>
            <person name="Tice H."/>
            <person name="Pitluck S."/>
            <person name="Lowry S."/>
            <person name="Clum A."/>
            <person name="Schmutz J."/>
            <person name="Larimer F."/>
            <person name="Land M."/>
            <person name="Hauser L."/>
            <person name="Kyrpides N."/>
            <person name="Kim E."/>
            <person name="Schleheck D."/>
            <person name="Richardson P."/>
        </authorList>
    </citation>
    <scope>NUCLEOTIDE SEQUENCE [LARGE SCALE GENOMIC DNA]</scope>
    <source>
        <strain evidence="3">DSM 14801 / SPH-1</strain>
    </source>
</reference>
<protein>
    <submittedName>
        <fullName evidence="2">Uncharacterized protein</fullName>
    </submittedName>
</protein>
<organism evidence="2 3">
    <name type="scientific">Delftia acidovorans (strain DSM 14801 / SPH-1)</name>
    <dbReference type="NCBI Taxonomy" id="398578"/>
    <lineage>
        <taxon>Bacteria</taxon>
        <taxon>Pseudomonadati</taxon>
        <taxon>Pseudomonadota</taxon>
        <taxon>Betaproteobacteria</taxon>
        <taxon>Burkholderiales</taxon>
        <taxon>Comamonadaceae</taxon>
        <taxon>Delftia</taxon>
    </lineage>
</organism>
<sequence>MVRSRTASLCVKHMPQPVVSNSSQLACHPRCASKPSRPRSTRAPRSRPSPSPSKGAPHEPGRMPVSSRRHAPPRWRHPAAVHGLGLGPALAQSPRIAAPAPVIPIEINMQDNQAFRALFTLPPVQTSASTALSIPETPAPKNETGDRELDAVLWLRDCIKTAHPVLIDKALLAFKQIKTPAKDLEDRYRQYVARVSNGHFAAVLMTFGFADMESLAKRTLERQARKDEAMSRFGTVEGLFADTPSEAACKAALKGLSKKKGSTWEYDTAKADARFLKHPALVPATLADCLHAQAYERTLYRLRSASVDMAGDHWPEFQEHVDFCFRQLAQIKPRSKAEALAVFDHLEEREATDRREGPDIIRNLISGGWPAD</sequence>
<dbReference type="EMBL" id="CP000884">
    <property type="protein sequence ID" value="ABX34260.1"/>
    <property type="molecule type" value="Genomic_DNA"/>
</dbReference>
<feature type="compositionally biased region" description="Basic residues" evidence="1">
    <location>
        <begin position="36"/>
        <end position="45"/>
    </location>
</feature>
<dbReference type="KEGG" id="dac:Daci_1616"/>
<gene>
    <name evidence="2" type="ordered locus">Daci_1616</name>
</gene>
<evidence type="ECO:0000313" key="2">
    <source>
        <dbReference type="EMBL" id="ABX34260.1"/>
    </source>
</evidence>
<dbReference type="Proteomes" id="UP000000784">
    <property type="component" value="Chromosome"/>
</dbReference>
<accession>A9BYC1</accession>
<evidence type="ECO:0000313" key="3">
    <source>
        <dbReference type="Proteomes" id="UP000000784"/>
    </source>
</evidence>